<feature type="region of interest" description="Disordered" evidence="1">
    <location>
        <begin position="51"/>
        <end position="83"/>
    </location>
</feature>
<reference evidence="2" key="1">
    <citation type="submission" date="2018-11" db="EMBL/GenBank/DDBJ databases">
        <authorList>
            <consortium name="Genoscope - CEA"/>
            <person name="William W."/>
        </authorList>
    </citation>
    <scope>NUCLEOTIDE SEQUENCE</scope>
</reference>
<evidence type="ECO:0000313" key="2">
    <source>
        <dbReference type="EMBL" id="VDC76046.1"/>
    </source>
</evidence>
<proteinExistence type="predicted"/>
<evidence type="ECO:0000256" key="1">
    <source>
        <dbReference type="SAM" id="MobiDB-lite"/>
    </source>
</evidence>
<gene>
    <name evidence="2" type="ORF">BRAA01T02548Z</name>
</gene>
<dbReference type="AlphaFoldDB" id="A0A3P5Z730"/>
<protein>
    <submittedName>
        <fullName evidence="2">Uncharacterized protein</fullName>
    </submittedName>
</protein>
<name>A0A3P5Z730_BRACM</name>
<dbReference type="EMBL" id="LR031571">
    <property type="protein sequence ID" value="VDC76046.1"/>
    <property type="molecule type" value="Genomic_DNA"/>
</dbReference>
<organism evidence="2">
    <name type="scientific">Brassica campestris</name>
    <name type="common">Field mustard</name>
    <dbReference type="NCBI Taxonomy" id="3711"/>
    <lineage>
        <taxon>Eukaryota</taxon>
        <taxon>Viridiplantae</taxon>
        <taxon>Streptophyta</taxon>
        <taxon>Embryophyta</taxon>
        <taxon>Tracheophyta</taxon>
        <taxon>Spermatophyta</taxon>
        <taxon>Magnoliopsida</taxon>
        <taxon>eudicotyledons</taxon>
        <taxon>Gunneridae</taxon>
        <taxon>Pentapetalae</taxon>
        <taxon>rosids</taxon>
        <taxon>malvids</taxon>
        <taxon>Brassicales</taxon>
        <taxon>Brassicaceae</taxon>
        <taxon>Brassiceae</taxon>
        <taxon>Brassica</taxon>
    </lineage>
</organism>
<sequence>MESPKGKDFQQHSYTVDGFIQVLQLWEPHTKQTVSAVAGLQGWQRTQSVKKEVSAAETESGVKEESGRPQKKALKEKSVEAHV</sequence>
<accession>A0A3P5Z730</accession>